<dbReference type="GO" id="GO:0030313">
    <property type="term" value="C:cell envelope"/>
    <property type="evidence" value="ECO:0007669"/>
    <property type="project" value="UniProtKB-SubCell"/>
</dbReference>
<dbReference type="Gene3D" id="1.50.10.100">
    <property type="entry name" value="Chondroitin AC/alginate lyase"/>
    <property type="match status" value="1"/>
</dbReference>
<dbReference type="InterPro" id="IPR003343">
    <property type="entry name" value="Big_2"/>
</dbReference>
<dbReference type="Pfam" id="PF17963">
    <property type="entry name" value="Big_9"/>
    <property type="match status" value="1"/>
</dbReference>
<feature type="domain" description="BIG2" evidence="6">
    <location>
        <begin position="526"/>
        <end position="603"/>
    </location>
</feature>
<dbReference type="InterPro" id="IPR008964">
    <property type="entry name" value="Invasin/intimin_cell_adhesion"/>
</dbReference>
<reference evidence="7" key="2">
    <citation type="submission" date="2021-04" db="EMBL/GenBank/DDBJ databases">
        <authorList>
            <person name="Gilroy R."/>
        </authorList>
    </citation>
    <scope>NUCLEOTIDE SEQUENCE</scope>
    <source>
        <strain evidence="7">ChiSjej2B20-11307</strain>
    </source>
</reference>
<dbReference type="Pfam" id="PF02018">
    <property type="entry name" value="CBM_4_9"/>
    <property type="match status" value="1"/>
</dbReference>
<organism evidence="7 8">
    <name type="scientific">Candidatus Mediterraneibacter pullicola</name>
    <dbReference type="NCBI Taxonomy" id="2838682"/>
    <lineage>
        <taxon>Bacteria</taxon>
        <taxon>Bacillati</taxon>
        <taxon>Bacillota</taxon>
        <taxon>Clostridia</taxon>
        <taxon>Lachnospirales</taxon>
        <taxon>Lachnospiraceae</taxon>
        <taxon>Mediterraneibacter</taxon>
    </lineage>
</organism>
<dbReference type="Pfam" id="PF07940">
    <property type="entry name" value="Hepar_II_III_C"/>
    <property type="match status" value="1"/>
</dbReference>
<feature type="chain" id="PRO_5039218025" evidence="5">
    <location>
        <begin position="29"/>
        <end position="1460"/>
    </location>
</feature>
<feature type="region of interest" description="Disordered" evidence="3">
    <location>
        <begin position="1389"/>
        <end position="1428"/>
    </location>
</feature>
<dbReference type="InterPro" id="IPR008929">
    <property type="entry name" value="Chondroitin_lyas"/>
</dbReference>
<dbReference type="InterPro" id="IPR003305">
    <property type="entry name" value="CenC_carb-bd"/>
</dbReference>
<name>A0A9D2H9Z8_9FIRM</name>
<protein>
    <submittedName>
        <fullName evidence="7">Heparinase II/III family protein</fullName>
    </submittedName>
</protein>
<dbReference type="Gene3D" id="2.70.98.70">
    <property type="match status" value="1"/>
</dbReference>
<feature type="transmembrane region" description="Helical" evidence="4">
    <location>
        <begin position="1432"/>
        <end position="1453"/>
    </location>
</feature>
<evidence type="ECO:0000259" key="6">
    <source>
        <dbReference type="SMART" id="SM00635"/>
    </source>
</evidence>
<sequence>MRDKRVVKKLFCLILSLAMVVSPLSVSAAGSGNAAGTNYFTNGSFADGDGDGKADGWTYWNGTVAAAKSEIGESGLTISADSSAESQRLTVHQTVTGLEAGKTYTFSGLLNVLSTSKGSVEIRYGLDGSNTRIAYHTSKTSGWEEMKADITLPEGVTSIKFEIVVSAGATLVTSVKDFCLADSENTGEEQEGNLIVNPAYDTDDISSIPGWSYYPAYADNAGKNYEAEITSDHEFKGTVLGGSNMVLHQTVKLDADGLNKKYRFSGQIKTEDISGYASFRIQLVNSSNSGLGTTEPKQIKGTTDWTDIEFEFEVPEESGGTPIAGFKLEQYILKGTGTAWFRNVEIVEVGAMEDLEEGDPIDTLIFNGGYEKTASGFPASWSLWQSTGGLKGSSDREVFYEGYSSLHMENVVEGANSRGSVHQTFNFTDDLQDLQGQSVKMSQMIKTENFTGKGLSIRLHYTTKSGVKIEVSSKAVPVNATQDWTEYVYILDLPSEPLDALKVEYLYDECQGDVWVDNTRVEKYIKAKGIDVTPEALIMEAGEEQQMELAFAPESTTVQSVTFSNRDDSVVSVSPDGLVKAIKNGVSTITIYQEDGVEKEVAVLVCDKVLDYAEEILISTRQNVTSAGSLPEGYNYEMLARPQHGTFLIEDGNNYTYYPDKDYVGEDSVALLVSAEDDSGAQTIVVADLMVQAVNSAPQFDDFAILTTIGEPINGTLVATDPENEELTFSIVEAPENGVLTLEGNTYVFEPANGFTGYDSAIVRAEDENGNKADASATIYVADSPEAILKTVKTDHSRLLADDARFEDLRKLVETDDNAKAWFEDVKETVDALDDTPVPYECPDGVRLNTQGSKDVVNLAFVYRITGDEKYLDRAWVELDSMCSAAYPDWHPSHLLDTAMTANGVAIAYDWLYDYLTEEQRVQVEESIYEKGLLEAERQFDANHMFVTNTNNWNYVCNGGFATAALAMANHENEDYSNKAGEILQKCYLSIQYGLPQYAPEGDSIEGISYWDYGTRYLVSFLASVSSATNVENPFLNAPGIYETALYPIYMSGKAGTYNFSDNDMTDAVGYLNLWFAEVFDEPSYTRYHKDYMAKGNLGTIYDLLYYYPDLYEADAPGQLDQYYTSQAMTTMRHDFNDPNSSFLGFKGGLNGAPHGDIDIGSFVYDIYGVRWAFDFGKEDYNLQGYWEIGEGGTRWNYYRKNAMGHNTLVINPEKGANQTVGAYAGAVEQEINQPGGGYTILDMSDAYQDNAVDVKRGFAYLNRAQVLIRDEFILKEAGDIYWQMHTEANVQISEDGKTVVLTKDGKSIELRLFDQDGSDYRFETMAARPYEGIEMSEGENPNEGITKIFIKASGIQQGTFNVLLTPAEEENPEILPLDAWNQYDFSELKTDVPGSGDIPNQPDNDGDADGGSVSGEDQLAGNSPKTGDSGMGMSALYMIAPAAVLTGSMVYLRRKFFRQ</sequence>
<dbReference type="Gene3D" id="2.60.40.3440">
    <property type="match status" value="1"/>
</dbReference>
<dbReference type="Pfam" id="PF22637">
    <property type="entry name" value="CBM_4_9_1"/>
    <property type="match status" value="1"/>
</dbReference>
<evidence type="ECO:0000256" key="3">
    <source>
        <dbReference type="SAM" id="MobiDB-lite"/>
    </source>
</evidence>
<reference evidence="7" key="1">
    <citation type="journal article" date="2021" name="PeerJ">
        <title>Extensive microbial diversity within the chicken gut microbiome revealed by metagenomics and culture.</title>
        <authorList>
            <person name="Gilroy R."/>
            <person name="Ravi A."/>
            <person name="Getino M."/>
            <person name="Pursley I."/>
            <person name="Horton D.L."/>
            <person name="Alikhan N.F."/>
            <person name="Baker D."/>
            <person name="Gharbi K."/>
            <person name="Hall N."/>
            <person name="Watson M."/>
            <person name="Adriaenssens E.M."/>
            <person name="Foster-Nyarko E."/>
            <person name="Jarju S."/>
            <person name="Secka A."/>
            <person name="Antonio M."/>
            <person name="Oren A."/>
            <person name="Chaudhuri R.R."/>
            <person name="La Ragione R."/>
            <person name="Hildebrand F."/>
            <person name="Pallen M.J."/>
        </authorList>
    </citation>
    <scope>NUCLEOTIDE SEQUENCE</scope>
    <source>
        <strain evidence="7">ChiSjej2B20-11307</strain>
    </source>
</reference>
<dbReference type="SUPFAM" id="SSF49373">
    <property type="entry name" value="Invasin/intimin cell-adhesion fragments"/>
    <property type="match status" value="1"/>
</dbReference>
<keyword evidence="4" id="KW-0472">Membrane</keyword>
<proteinExistence type="predicted"/>
<dbReference type="SUPFAM" id="SSF49785">
    <property type="entry name" value="Galactose-binding domain-like"/>
    <property type="match status" value="1"/>
</dbReference>
<dbReference type="EMBL" id="DXAK01000030">
    <property type="protein sequence ID" value="HJA06654.1"/>
    <property type="molecule type" value="Genomic_DNA"/>
</dbReference>
<dbReference type="Gene3D" id="2.60.40.1080">
    <property type="match status" value="1"/>
</dbReference>
<evidence type="ECO:0000256" key="1">
    <source>
        <dbReference type="ARBA" id="ARBA00004196"/>
    </source>
</evidence>
<evidence type="ECO:0000256" key="5">
    <source>
        <dbReference type="SAM" id="SignalP"/>
    </source>
</evidence>
<comment type="caution">
    <text evidence="7">The sequence shown here is derived from an EMBL/GenBank/DDBJ whole genome shotgun (WGS) entry which is preliminary data.</text>
</comment>
<dbReference type="SUPFAM" id="SSF48230">
    <property type="entry name" value="Chondroitin AC/alginate lyase"/>
    <property type="match status" value="1"/>
</dbReference>
<evidence type="ECO:0000256" key="2">
    <source>
        <dbReference type="ARBA" id="ARBA00022801"/>
    </source>
</evidence>
<comment type="subcellular location">
    <subcellularLocation>
        <location evidence="1">Cell envelope</location>
    </subcellularLocation>
</comment>
<dbReference type="Pfam" id="PF02368">
    <property type="entry name" value="Big_2"/>
    <property type="match status" value="1"/>
</dbReference>
<accession>A0A9D2H9Z8</accession>
<keyword evidence="5" id="KW-0732">Signal</keyword>
<gene>
    <name evidence="7" type="ORF">H9798_05830</name>
</gene>
<dbReference type="GO" id="GO:0016798">
    <property type="term" value="F:hydrolase activity, acting on glycosyl bonds"/>
    <property type="evidence" value="ECO:0007669"/>
    <property type="project" value="InterPro"/>
</dbReference>
<dbReference type="InterPro" id="IPR012480">
    <property type="entry name" value="Hepar_II_III_C"/>
</dbReference>
<dbReference type="GO" id="GO:0016829">
    <property type="term" value="F:lyase activity"/>
    <property type="evidence" value="ECO:0007669"/>
    <property type="project" value="InterPro"/>
</dbReference>
<dbReference type="InterPro" id="IPR008979">
    <property type="entry name" value="Galactose-bd-like_sf"/>
</dbReference>
<keyword evidence="4" id="KW-0812">Transmembrane</keyword>
<feature type="signal peptide" evidence="5">
    <location>
        <begin position="1"/>
        <end position="28"/>
    </location>
</feature>
<dbReference type="InterPro" id="IPR054563">
    <property type="entry name" value="HylB-like_N"/>
</dbReference>
<evidence type="ECO:0000313" key="7">
    <source>
        <dbReference type="EMBL" id="HJA06654.1"/>
    </source>
</evidence>
<evidence type="ECO:0000313" key="8">
    <source>
        <dbReference type="Proteomes" id="UP000824223"/>
    </source>
</evidence>
<keyword evidence="4" id="KW-1133">Transmembrane helix</keyword>
<evidence type="ECO:0000256" key="4">
    <source>
        <dbReference type="SAM" id="Phobius"/>
    </source>
</evidence>
<keyword evidence="2" id="KW-0378">Hydrolase</keyword>
<dbReference type="PANTHER" id="PTHR38045:SF1">
    <property type="entry name" value="HEPARINASE II_III-LIKE PROTEIN"/>
    <property type="match status" value="1"/>
</dbReference>
<dbReference type="Gene3D" id="2.60.120.260">
    <property type="entry name" value="Galactose-binding domain-like"/>
    <property type="match status" value="3"/>
</dbReference>
<dbReference type="PANTHER" id="PTHR38045">
    <property type="entry name" value="CHROMOSOME 1, WHOLE GENOME SHOTGUN SEQUENCE"/>
    <property type="match status" value="1"/>
</dbReference>
<dbReference type="SMART" id="SM00635">
    <property type="entry name" value="BID_2"/>
    <property type="match status" value="1"/>
</dbReference>
<dbReference type="Proteomes" id="UP000824223">
    <property type="component" value="Unassembled WGS sequence"/>
</dbReference>